<accession>A0A0C3JDP8</accession>
<organism evidence="2 3">
    <name type="scientific">Pisolithus tinctorius Marx 270</name>
    <dbReference type="NCBI Taxonomy" id="870435"/>
    <lineage>
        <taxon>Eukaryota</taxon>
        <taxon>Fungi</taxon>
        <taxon>Dikarya</taxon>
        <taxon>Basidiomycota</taxon>
        <taxon>Agaricomycotina</taxon>
        <taxon>Agaricomycetes</taxon>
        <taxon>Agaricomycetidae</taxon>
        <taxon>Boletales</taxon>
        <taxon>Sclerodermatineae</taxon>
        <taxon>Pisolithaceae</taxon>
        <taxon>Pisolithus</taxon>
    </lineage>
</organism>
<dbReference type="SUPFAM" id="SSF54001">
    <property type="entry name" value="Cysteine proteinases"/>
    <property type="match status" value="1"/>
</dbReference>
<sequence length="1225" mass="137563">MHPRPGTRRSLPSTSFGLGQHFSSPTKRRNKRKTQTNVIIPGQSAKRQRLLQQLSDLLNHKSSPGPLSTIDSPPPEPTIPDALDDTDTIQHSGDELSPEDVADYSMPSVAVDRLYNNWMAVIPTIIEPYLQYMVETVGKPLITYDKPLSGCQAGCELKHSSLLCLYFDRFATVTVLSCACTSLPQLLLCSGLFPTAPSQPRLAISVELLAFYRALFERSCDSINALASALNAHYERQGFQMTTREGGVIRDPFRRSIGNAVQWYDILQVHIERRAESIIEHCRQTVLDHLNRTQSAQQPSFTAIPPSSKQFSLSQCASILVQRCPACFAGRTFGRPLSDGGDIHIALDGNFHHRHRRSAGSCPAFYDPAYFIPKVQVDNVGRRIERVRKRPPRQWRVEVPDKAIDQCEASYEAADGNKQKATMDCFDDTGIMALICRHDIPLFFANIDTPGEQQKYSVALLEHLFSHLPAAATVVALYDIGCVLARSLDKFEILDNEIVCRIHFATTAMHAYGHEWACQLVYNPRITTGLGLSDGEGTERLWSCFTKLIGRQCHIWLIDHHAAAIGLEMRNDLGDWIQCRLRKGIAEQGSEAHQILGDCRTDIPELRNEWASQCSAQLSIWAHALAQLKKELDTVLMLQADLEVADRALQAARAIIEKDATEDTLAALESLERSHDRLLNKVDLLYASLNIHDKFPELNGVDMEFVWMLLLARDLKINIRKRAIGSFFEWDKLDRAVGGKQKALGSIAEPSTRCRNADHFFLGTKLHQQTRKAIAKRQPALMSAIRKFNMYCEHLTKLYDASSGIPLPSLLPTKLAELCNDQSLFEDIWITPSIGEIPWWLQDSDVREGIRAVLKTDCCLEEQRRLGMEADNMCRWFGSELCAVELAIRQPENSMYSLVLQQHRESLAKMQERWPMPLASTVRYASQARSAQAISTSLASTPAPLELRWLPPIRCDVSADGLSEADSTLPLTDVDAGEHVLDPDQTVFTDILEDVPSNADEDGLSDNDEDQKTHNVNLVWEIPFIPMVDTINVHNDLPLVRGVYARRVRQSQDGFPRYIFELDDYERLASPTGLLNDSCINGCAALLYSEFLSLNAARQHFVAQHLTNVLLGETHLDTPHPSTIPSRPLGQQKPWKRDVKDIAHLVTRLSLIASKRLGIPRRDFGSWSAHPIALGPLQSNGHDCGLWVLAQVAAVLRGCDITNLREADMRDFRRYLQRLILRIPV</sequence>
<feature type="region of interest" description="Disordered" evidence="1">
    <location>
        <begin position="1"/>
        <end position="46"/>
    </location>
</feature>
<evidence type="ECO:0008006" key="4">
    <source>
        <dbReference type="Google" id="ProtNLM"/>
    </source>
</evidence>
<dbReference type="STRING" id="870435.A0A0C3JDP8"/>
<dbReference type="InterPro" id="IPR038765">
    <property type="entry name" value="Papain-like_cys_pep_sf"/>
</dbReference>
<evidence type="ECO:0000313" key="2">
    <source>
        <dbReference type="EMBL" id="KIO07198.1"/>
    </source>
</evidence>
<proteinExistence type="predicted"/>
<feature type="region of interest" description="Disordered" evidence="1">
    <location>
        <begin position="58"/>
        <end position="81"/>
    </location>
</feature>
<feature type="compositionally biased region" description="Polar residues" evidence="1">
    <location>
        <begin position="60"/>
        <end position="71"/>
    </location>
</feature>
<keyword evidence="3" id="KW-1185">Reference proteome</keyword>
<dbReference type="EMBL" id="KN831961">
    <property type="protein sequence ID" value="KIO07198.1"/>
    <property type="molecule type" value="Genomic_DNA"/>
</dbReference>
<dbReference type="OrthoDB" id="3253684at2759"/>
<name>A0A0C3JDP8_PISTI</name>
<reference evidence="2 3" key="1">
    <citation type="submission" date="2014-04" db="EMBL/GenBank/DDBJ databases">
        <authorList>
            <consortium name="DOE Joint Genome Institute"/>
            <person name="Kuo A."/>
            <person name="Kohler A."/>
            <person name="Costa M.D."/>
            <person name="Nagy L.G."/>
            <person name="Floudas D."/>
            <person name="Copeland A."/>
            <person name="Barry K.W."/>
            <person name="Cichocki N."/>
            <person name="Veneault-Fourrey C."/>
            <person name="LaButti K."/>
            <person name="Lindquist E.A."/>
            <person name="Lipzen A."/>
            <person name="Lundell T."/>
            <person name="Morin E."/>
            <person name="Murat C."/>
            <person name="Sun H."/>
            <person name="Tunlid A."/>
            <person name="Henrissat B."/>
            <person name="Grigoriev I.V."/>
            <person name="Hibbett D.S."/>
            <person name="Martin F."/>
            <person name="Nordberg H.P."/>
            <person name="Cantor M.N."/>
            <person name="Hua S.X."/>
        </authorList>
    </citation>
    <scope>NUCLEOTIDE SEQUENCE [LARGE SCALE GENOMIC DNA]</scope>
    <source>
        <strain evidence="2 3">Marx 270</strain>
    </source>
</reference>
<dbReference type="PANTHER" id="PTHR33096">
    <property type="entry name" value="CXC2 DOMAIN-CONTAINING PROTEIN"/>
    <property type="match status" value="1"/>
</dbReference>
<dbReference type="AlphaFoldDB" id="A0A0C3JDP8"/>
<dbReference type="Gene3D" id="3.40.395.10">
    <property type="entry name" value="Adenoviral Proteinase, Chain A"/>
    <property type="match status" value="1"/>
</dbReference>
<protein>
    <recommendedName>
        <fullName evidence="4">Ubiquitin-like protease family profile domain-containing protein</fullName>
    </recommendedName>
</protein>
<dbReference type="Proteomes" id="UP000054217">
    <property type="component" value="Unassembled WGS sequence"/>
</dbReference>
<evidence type="ECO:0000256" key="1">
    <source>
        <dbReference type="SAM" id="MobiDB-lite"/>
    </source>
</evidence>
<feature type="compositionally biased region" description="Polar residues" evidence="1">
    <location>
        <begin position="10"/>
        <end position="25"/>
    </location>
</feature>
<gene>
    <name evidence="2" type="ORF">M404DRAFT_24274</name>
</gene>
<dbReference type="InParanoid" id="A0A0C3JDP8"/>
<dbReference type="PANTHER" id="PTHR33096:SF1">
    <property type="entry name" value="CXC1-LIKE CYSTEINE CLUSTER ASSOCIATED WITH KDZ TRANSPOSASES DOMAIN-CONTAINING PROTEIN"/>
    <property type="match status" value="1"/>
</dbReference>
<dbReference type="InterPro" id="IPR040521">
    <property type="entry name" value="KDZ"/>
</dbReference>
<reference evidence="3" key="2">
    <citation type="submission" date="2015-01" db="EMBL/GenBank/DDBJ databases">
        <title>Evolutionary Origins and Diversification of the Mycorrhizal Mutualists.</title>
        <authorList>
            <consortium name="DOE Joint Genome Institute"/>
            <consortium name="Mycorrhizal Genomics Consortium"/>
            <person name="Kohler A."/>
            <person name="Kuo A."/>
            <person name="Nagy L.G."/>
            <person name="Floudas D."/>
            <person name="Copeland A."/>
            <person name="Barry K.W."/>
            <person name="Cichocki N."/>
            <person name="Veneault-Fourrey C."/>
            <person name="LaButti K."/>
            <person name="Lindquist E.A."/>
            <person name="Lipzen A."/>
            <person name="Lundell T."/>
            <person name="Morin E."/>
            <person name="Murat C."/>
            <person name="Riley R."/>
            <person name="Ohm R."/>
            <person name="Sun H."/>
            <person name="Tunlid A."/>
            <person name="Henrissat B."/>
            <person name="Grigoriev I.V."/>
            <person name="Hibbett D.S."/>
            <person name="Martin F."/>
        </authorList>
    </citation>
    <scope>NUCLEOTIDE SEQUENCE [LARGE SCALE GENOMIC DNA]</scope>
    <source>
        <strain evidence="3">Marx 270</strain>
    </source>
</reference>
<evidence type="ECO:0000313" key="3">
    <source>
        <dbReference type="Proteomes" id="UP000054217"/>
    </source>
</evidence>
<dbReference type="HOGENOM" id="CLU_004552_0_0_1"/>
<dbReference type="Pfam" id="PF18758">
    <property type="entry name" value="KDZ"/>
    <property type="match status" value="1"/>
</dbReference>